<dbReference type="GO" id="GO:0008270">
    <property type="term" value="F:zinc ion binding"/>
    <property type="evidence" value="ECO:0007669"/>
    <property type="project" value="InterPro"/>
</dbReference>
<dbReference type="InterPro" id="IPR050613">
    <property type="entry name" value="Sec_Metabolite_Reg"/>
</dbReference>
<feature type="region of interest" description="Disordered" evidence="5">
    <location>
        <begin position="129"/>
        <end position="187"/>
    </location>
</feature>
<evidence type="ECO:0000313" key="8">
    <source>
        <dbReference type="Proteomes" id="UP000031516"/>
    </source>
</evidence>
<feature type="compositionally biased region" description="Basic and acidic residues" evidence="5">
    <location>
        <begin position="1"/>
        <end position="16"/>
    </location>
</feature>
<dbReference type="PROSITE" id="PS50048">
    <property type="entry name" value="ZN2_CY6_FUNGAL_2"/>
    <property type="match status" value="1"/>
</dbReference>
<dbReference type="OrthoDB" id="762982at2759"/>
<feature type="region of interest" description="Disordered" evidence="5">
    <location>
        <begin position="1"/>
        <end position="23"/>
    </location>
</feature>
<sequence>MKTEERRLEGGKRSEAADMSSNGKEKLIPMKDKSALVIDEGKIYKIQHKRQRQILSCVACHKRKIKCDRTKPVCESCGKNGWECLYFLNARVSRGGKHSTCDDQEDVSAKKASKKELLEAIEKAKLLEMEQQKEQKVGRKNDTPGPKRSRRSCNNENDSKNKNDLNRGSSGSNVVRTPNGTNGVKATNQRIESIVSAPRTALESAAELPLQTVLLDGSLNDGRNSTPGIASTEFRIPEVLKPVWDFLPSAERSDELYVIYMQNVHMVLPLMDLEQYEVDHQQFWEAVTTGNNLQNSDFLLLLFPMLYASVKSLYHMLDKDRSDDLLQEMIRYRTACLRLYSIFDFPNKYSLRILTGFVLLNSVIENPSVTTIAQLTRLCQRARLTKDPVLLGFNDQKSIQTKRILFWQIFQLDTMTSLHNNLLPLIKLDEFDTSLPVEVINGTLDPSLCYINANYRFVLLLNELCQKKGSFGGFKERIVDLHVCCMGSALSLNNHLTTHRLSLHQMKFIQWAMYMLNTLADRSLLLLHLNIISTSIPTLHNRKLLNQDISLCKDPIVESGYGKDYNVIQTILNNSGNLDLSVHNEMKMAPLVYNFENLTNNLVPASLHFLDEFVKYHSTNEYACFNWELLVGNMPINAITFALKMLALDVNRAEKMGNRLVLNTDLRFILLSKAIPIVESRIDDKTAISRHCFNLAKLLFQLLIVRFGNSTAEPIANKYDITLSITKDVPQPTLNHDPEEEKSPSPSFPMRTIPENRSNVTYIMNSSIPSPSSHASPRNPALELLAKDTTGATNSTGPPEFFDDSFFFSGNLIYNSELLDENNNITTSCAQIAPRTMKAISSNEFNMNAASNTLRQWDDIPYFMNANTNLTPQLSEAQDPIRQPAQPSPSISSPSSYMETEIKAIYKQVQDYIVLLNSTDNELEFVASGDEYYREFENALLEVLCGILIQ</sequence>
<dbReference type="InterPro" id="IPR007219">
    <property type="entry name" value="XnlR_reg_dom"/>
</dbReference>
<evidence type="ECO:0000256" key="5">
    <source>
        <dbReference type="SAM" id="MobiDB-lite"/>
    </source>
</evidence>
<evidence type="ECO:0000256" key="2">
    <source>
        <dbReference type="ARBA" id="ARBA00022723"/>
    </source>
</evidence>
<keyword evidence="2" id="KW-0479">Metal-binding</keyword>
<comment type="subcellular location">
    <subcellularLocation>
        <location evidence="1">Nucleus</location>
    </subcellularLocation>
</comment>
<evidence type="ECO:0000259" key="6">
    <source>
        <dbReference type="PROSITE" id="PS50048"/>
    </source>
</evidence>
<evidence type="ECO:0000256" key="3">
    <source>
        <dbReference type="ARBA" id="ARBA00022833"/>
    </source>
</evidence>
<proteinExistence type="predicted"/>
<dbReference type="SMART" id="SM00066">
    <property type="entry name" value="GAL4"/>
    <property type="match status" value="1"/>
</dbReference>
<feature type="domain" description="Zn(2)-C6 fungal-type" evidence="6">
    <location>
        <begin position="56"/>
        <end position="86"/>
    </location>
</feature>
<feature type="compositionally biased region" description="Basic and acidic residues" evidence="5">
    <location>
        <begin position="129"/>
        <end position="142"/>
    </location>
</feature>
<gene>
    <name evidence="7" type="ORF">KLDO_g1613</name>
</gene>
<dbReference type="EMBL" id="CCBQ010000022">
    <property type="protein sequence ID" value="CDO93312.1"/>
    <property type="molecule type" value="Genomic_DNA"/>
</dbReference>
<evidence type="ECO:0000256" key="1">
    <source>
        <dbReference type="ARBA" id="ARBA00004123"/>
    </source>
</evidence>
<dbReference type="InterPro" id="IPR001138">
    <property type="entry name" value="Zn2Cys6_DnaBD"/>
</dbReference>
<dbReference type="SUPFAM" id="SSF57701">
    <property type="entry name" value="Zn2/Cys6 DNA-binding domain"/>
    <property type="match status" value="1"/>
</dbReference>
<evidence type="ECO:0000313" key="7">
    <source>
        <dbReference type="EMBL" id="CDO93312.1"/>
    </source>
</evidence>
<feature type="region of interest" description="Disordered" evidence="5">
    <location>
        <begin position="730"/>
        <end position="752"/>
    </location>
</feature>
<keyword evidence="3" id="KW-0862">Zinc</keyword>
<dbReference type="GO" id="GO:0005634">
    <property type="term" value="C:nucleus"/>
    <property type="evidence" value="ECO:0007669"/>
    <property type="project" value="UniProtKB-SubCell"/>
</dbReference>
<keyword evidence="4" id="KW-0539">Nucleus</keyword>
<feature type="compositionally biased region" description="Polar residues" evidence="5">
    <location>
        <begin position="166"/>
        <end position="187"/>
    </location>
</feature>
<dbReference type="PANTHER" id="PTHR31001">
    <property type="entry name" value="UNCHARACTERIZED TRANSCRIPTIONAL REGULATORY PROTEIN"/>
    <property type="match status" value="1"/>
</dbReference>
<dbReference type="PANTHER" id="PTHR31001:SF90">
    <property type="entry name" value="CENTROMERE DNA-BINDING PROTEIN COMPLEX CBF3 SUBUNIT B"/>
    <property type="match status" value="1"/>
</dbReference>
<dbReference type="GO" id="GO:0000981">
    <property type="term" value="F:DNA-binding transcription factor activity, RNA polymerase II-specific"/>
    <property type="evidence" value="ECO:0007669"/>
    <property type="project" value="InterPro"/>
</dbReference>
<dbReference type="Pfam" id="PF00172">
    <property type="entry name" value="Zn_clus"/>
    <property type="match status" value="1"/>
</dbReference>
<dbReference type="Proteomes" id="UP000031516">
    <property type="component" value="Unassembled WGS sequence"/>
</dbReference>
<dbReference type="AlphaFoldDB" id="A0A0A8L552"/>
<protein>
    <submittedName>
        <fullName evidence="7">WGS project CCBQ000000000 data, contig 00009</fullName>
    </submittedName>
</protein>
<organism evidence="7 8">
    <name type="scientific">Kluyveromyces dobzhanskii CBS 2104</name>
    <dbReference type="NCBI Taxonomy" id="1427455"/>
    <lineage>
        <taxon>Eukaryota</taxon>
        <taxon>Fungi</taxon>
        <taxon>Dikarya</taxon>
        <taxon>Ascomycota</taxon>
        <taxon>Saccharomycotina</taxon>
        <taxon>Saccharomycetes</taxon>
        <taxon>Saccharomycetales</taxon>
        <taxon>Saccharomycetaceae</taxon>
        <taxon>Kluyveromyces</taxon>
    </lineage>
</organism>
<evidence type="ECO:0000256" key="4">
    <source>
        <dbReference type="ARBA" id="ARBA00023242"/>
    </source>
</evidence>
<dbReference type="InterPro" id="IPR036864">
    <property type="entry name" value="Zn2-C6_fun-type_DNA-bd_sf"/>
</dbReference>
<dbReference type="Pfam" id="PF04082">
    <property type="entry name" value="Fungal_trans"/>
    <property type="match status" value="1"/>
</dbReference>
<keyword evidence="8" id="KW-1185">Reference proteome</keyword>
<dbReference type="GO" id="GO:0003677">
    <property type="term" value="F:DNA binding"/>
    <property type="evidence" value="ECO:0007669"/>
    <property type="project" value="InterPro"/>
</dbReference>
<reference evidence="7 8" key="1">
    <citation type="submission" date="2014-03" db="EMBL/GenBank/DDBJ databases">
        <title>The genome of Kluyveromyces dobzhanskii.</title>
        <authorList>
            <person name="Nystedt B."/>
            <person name="Astrom S."/>
        </authorList>
    </citation>
    <scope>NUCLEOTIDE SEQUENCE [LARGE SCALE GENOMIC DNA]</scope>
    <source>
        <strain evidence="7 8">CBS 2104</strain>
    </source>
</reference>
<dbReference type="Gene3D" id="4.10.240.10">
    <property type="entry name" value="Zn(2)-C6 fungal-type DNA-binding domain"/>
    <property type="match status" value="1"/>
</dbReference>
<dbReference type="GO" id="GO:0006351">
    <property type="term" value="P:DNA-templated transcription"/>
    <property type="evidence" value="ECO:0007669"/>
    <property type="project" value="InterPro"/>
</dbReference>
<dbReference type="PROSITE" id="PS00463">
    <property type="entry name" value="ZN2_CY6_FUNGAL_1"/>
    <property type="match status" value="1"/>
</dbReference>
<accession>A0A0A8L552</accession>
<dbReference type="CDD" id="cd00067">
    <property type="entry name" value="GAL4"/>
    <property type="match status" value="1"/>
</dbReference>
<name>A0A0A8L552_9SACH</name>
<comment type="caution">
    <text evidence="7">The sequence shown here is derived from an EMBL/GenBank/DDBJ whole genome shotgun (WGS) entry which is preliminary data.</text>
</comment>
<dbReference type="CDD" id="cd12148">
    <property type="entry name" value="fungal_TF_MHR"/>
    <property type="match status" value="1"/>
</dbReference>